<organism evidence="2 3">
    <name type="scientific">Pseudocercospora fuligena</name>
    <dbReference type="NCBI Taxonomy" id="685502"/>
    <lineage>
        <taxon>Eukaryota</taxon>
        <taxon>Fungi</taxon>
        <taxon>Dikarya</taxon>
        <taxon>Ascomycota</taxon>
        <taxon>Pezizomycotina</taxon>
        <taxon>Dothideomycetes</taxon>
        <taxon>Dothideomycetidae</taxon>
        <taxon>Mycosphaerellales</taxon>
        <taxon>Mycosphaerellaceae</taxon>
        <taxon>Pseudocercospora</taxon>
    </lineage>
</organism>
<reference evidence="2" key="1">
    <citation type="submission" date="2020-04" db="EMBL/GenBank/DDBJ databases">
        <title>Draft genome resource of the tomato pathogen Pseudocercospora fuligena.</title>
        <authorList>
            <person name="Zaccaron A."/>
        </authorList>
    </citation>
    <scope>NUCLEOTIDE SEQUENCE</scope>
    <source>
        <strain evidence="2">PF001</strain>
    </source>
</reference>
<keyword evidence="3" id="KW-1185">Reference proteome</keyword>
<dbReference type="EMBL" id="JABCIY010000022">
    <property type="protein sequence ID" value="KAF7196891.1"/>
    <property type="molecule type" value="Genomic_DNA"/>
</dbReference>
<dbReference type="AlphaFoldDB" id="A0A8H6RR34"/>
<gene>
    <name evidence="2" type="ORF">HII31_01809</name>
</gene>
<name>A0A8H6RR34_9PEZI</name>
<sequence>MWETDSKGTRHSPDVVVKTVTPDFELYDAGIVPANPDAAFLYKDRKAMADDFADASKWVSETDEKYNLIFSFASCDMVGVRWEMHGKSGKHENTTVHVPVGSPVEYKGIDILQVDLNTRMIRKAVSSADYLNYYAALGMDVLAPALKVKTC</sequence>
<dbReference type="Pfam" id="PF26534">
    <property type="entry name" value="NTF2_7"/>
    <property type="match status" value="1"/>
</dbReference>
<comment type="caution">
    <text evidence="2">The sequence shown here is derived from an EMBL/GenBank/DDBJ whole genome shotgun (WGS) entry which is preliminary data.</text>
</comment>
<accession>A0A8H6RR34</accession>
<dbReference type="OrthoDB" id="3526850at2759"/>
<dbReference type="SUPFAM" id="SSF54427">
    <property type="entry name" value="NTF2-like"/>
    <property type="match status" value="1"/>
</dbReference>
<dbReference type="InterPro" id="IPR058645">
    <property type="entry name" value="NTF2-like_dom_7"/>
</dbReference>
<dbReference type="Proteomes" id="UP000660729">
    <property type="component" value="Unassembled WGS sequence"/>
</dbReference>
<protein>
    <recommendedName>
        <fullName evidence="1">NTF2-like domain-containing protein</fullName>
    </recommendedName>
</protein>
<proteinExistence type="predicted"/>
<dbReference type="InterPro" id="IPR032710">
    <property type="entry name" value="NTF2-like_dom_sf"/>
</dbReference>
<evidence type="ECO:0000313" key="2">
    <source>
        <dbReference type="EMBL" id="KAF7196891.1"/>
    </source>
</evidence>
<feature type="domain" description="NTF2-like" evidence="1">
    <location>
        <begin position="12"/>
        <end position="138"/>
    </location>
</feature>
<evidence type="ECO:0000313" key="3">
    <source>
        <dbReference type="Proteomes" id="UP000660729"/>
    </source>
</evidence>
<evidence type="ECO:0000259" key="1">
    <source>
        <dbReference type="Pfam" id="PF26534"/>
    </source>
</evidence>
<dbReference type="Gene3D" id="3.10.450.50">
    <property type="match status" value="1"/>
</dbReference>